<sequence>MEGFPIGIIILIAVSVLIYLGLAQRALDRMRLSDRGALVVIGAIILGSFINIPLPFLPFRTSINVGGALVPVGLAIYLLVRAGTSREWTRSLVGAVITAVVVYIIGSLINAGTTIEPAGRYAIIDAIYLYPLAGGIVAYLLGRSRRAAFIAATIGVLLVDVFHYIWLLSQNAPANYAVSIGGAGAFDTIVLAGFVAILLAEIIGESFERLSGGPSAKGRPSELVKGLKKPELNATGTQGDKNVEQDRLAQDERKVADLDERE</sequence>
<dbReference type="InterPro" id="IPR011672">
    <property type="entry name" value="DUF1614"/>
</dbReference>
<dbReference type="Pfam" id="PF07758">
    <property type="entry name" value="DUF1614"/>
    <property type="match status" value="1"/>
</dbReference>
<gene>
    <name evidence="3" type="ORF">Psch_02345</name>
</gene>
<feature type="transmembrane region" description="Helical" evidence="2">
    <location>
        <begin position="92"/>
        <end position="109"/>
    </location>
</feature>
<feature type="transmembrane region" description="Helical" evidence="2">
    <location>
        <begin position="62"/>
        <end position="80"/>
    </location>
</feature>
<dbReference type="AlphaFoldDB" id="A0A4Y7R8L4"/>
<evidence type="ECO:0000313" key="3">
    <source>
        <dbReference type="EMBL" id="TEB05304.1"/>
    </source>
</evidence>
<dbReference type="RefSeq" id="WP_134217061.1">
    <property type="nucleotide sequence ID" value="NZ_QFGA01000002.1"/>
</dbReference>
<comment type="caution">
    <text evidence="3">The sequence shown here is derived from an EMBL/GenBank/DDBJ whole genome shotgun (WGS) entry which is preliminary data.</text>
</comment>
<evidence type="ECO:0000256" key="2">
    <source>
        <dbReference type="SAM" id="Phobius"/>
    </source>
</evidence>
<feature type="compositionally biased region" description="Basic and acidic residues" evidence="1">
    <location>
        <begin position="241"/>
        <end position="262"/>
    </location>
</feature>
<feature type="transmembrane region" description="Helical" evidence="2">
    <location>
        <begin position="121"/>
        <end position="141"/>
    </location>
</feature>
<proteinExistence type="predicted"/>
<organism evidence="3 4">
    <name type="scientific">Pelotomaculum schinkii</name>
    <dbReference type="NCBI Taxonomy" id="78350"/>
    <lineage>
        <taxon>Bacteria</taxon>
        <taxon>Bacillati</taxon>
        <taxon>Bacillota</taxon>
        <taxon>Clostridia</taxon>
        <taxon>Eubacteriales</taxon>
        <taxon>Desulfotomaculaceae</taxon>
        <taxon>Pelotomaculum</taxon>
    </lineage>
</organism>
<feature type="region of interest" description="Disordered" evidence="1">
    <location>
        <begin position="212"/>
        <end position="262"/>
    </location>
</feature>
<evidence type="ECO:0008006" key="5">
    <source>
        <dbReference type="Google" id="ProtNLM"/>
    </source>
</evidence>
<dbReference type="EMBL" id="QFGA01000002">
    <property type="protein sequence ID" value="TEB05304.1"/>
    <property type="molecule type" value="Genomic_DNA"/>
</dbReference>
<accession>A0A4Y7R8L4</accession>
<feature type="transmembrane region" description="Helical" evidence="2">
    <location>
        <begin position="148"/>
        <end position="166"/>
    </location>
</feature>
<evidence type="ECO:0000313" key="4">
    <source>
        <dbReference type="Proteomes" id="UP000298324"/>
    </source>
</evidence>
<keyword evidence="2" id="KW-0812">Transmembrane</keyword>
<name>A0A4Y7R8L4_9FIRM</name>
<keyword evidence="4" id="KW-1185">Reference proteome</keyword>
<protein>
    <recommendedName>
        <fullName evidence="5">DUF1614 domain-containing protein</fullName>
    </recommendedName>
</protein>
<feature type="transmembrane region" description="Helical" evidence="2">
    <location>
        <begin position="36"/>
        <end position="56"/>
    </location>
</feature>
<evidence type="ECO:0000256" key="1">
    <source>
        <dbReference type="SAM" id="MobiDB-lite"/>
    </source>
</evidence>
<keyword evidence="2" id="KW-0472">Membrane</keyword>
<reference evidence="3 4" key="1">
    <citation type="journal article" date="2018" name="Environ. Microbiol.">
        <title>Novel energy conservation strategies and behaviour of Pelotomaculum schinkii driving syntrophic propionate catabolism.</title>
        <authorList>
            <person name="Hidalgo-Ahumada C.A.P."/>
            <person name="Nobu M.K."/>
            <person name="Narihiro T."/>
            <person name="Tamaki H."/>
            <person name="Liu W.T."/>
            <person name="Kamagata Y."/>
            <person name="Stams A.J.M."/>
            <person name="Imachi H."/>
            <person name="Sousa D.Z."/>
        </authorList>
    </citation>
    <scope>NUCLEOTIDE SEQUENCE [LARGE SCALE GENOMIC DNA]</scope>
    <source>
        <strain evidence="3 4">HH</strain>
    </source>
</reference>
<dbReference type="Proteomes" id="UP000298324">
    <property type="component" value="Unassembled WGS sequence"/>
</dbReference>
<feature type="transmembrane region" description="Helical" evidence="2">
    <location>
        <begin position="178"/>
        <end position="200"/>
    </location>
</feature>
<keyword evidence="2" id="KW-1133">Transmembrane helix</keyword>
<feature type="transmembrane region" description="Helical" evidence="2">
    <location>
        <begin position="6"/>
        <end position="24"/>
    </location>
</feature>